<evidence type="ECO:0000256" key="7">
    <source>
        <dbReference type="PROSITE-ProRule" id="PRU10141"/>
    </source>
</evidence>
<reference evidence="10 11" key="1">
    <citation type="journal article" date="2018" name="Mol. Biol. Evol.">
        <title>Broad Genomic Sampling Reveals a Smut Pathogenic Ancestry of the Fungal Clade Ustilaginomycotina.</title>
        <authorList>
            <person name="Kijpornyongpan T."/>
            <person name="Mondo S.J."/>
            <person name="Barry K."/>
            <person name="Sandor L."/>
            <person name="Lee J."/>
            <person name="Lipzen A."/>
            <person name="Pangilinan J."/>
            <person name="LaButti K."/>
            <person name="Hainaut M."/>
            <person name="Henrissat B."/>
            <person name="Grigoriev I.V."/>
            <person name="Spatafora J.W."/>
            <person name="Aime M.C."/>
        </authorList>
    </citation>
    <scope>NUCLEOTIDE SEQUENCE [LARGE SCALE GENOMIC DNA]</scope>
    <source>
        <strain evidence="10 11">MCA 3882</strain>
    </source>
</reference>
<keyword evidence="2" id="KW-0808">Transferase</keyword>
<dbReference type="PROSITE" id="PS50011">
    <property type="entry name" value="PROTEIN_KINASE_DOM"/>
    <property type="match status" value="1"/>
</dbReference>
<evidence type="ECO:0000256" key="6">
    <source>
        <dbReference type="ARBA" id="ARBA00038035"/>
    </source>
</evidence>
<evidence type="ECO:0000313" key="11">
    <source>
        <dbReference type="Proteomes" id="UP000245771"/>
    </source>
</evidence>
<keyword evidence="4 10" id="KW-0418">Kinase</keyword>
<feature type="region of interest" description="Disordered" evidence="8">
    <location>
        <begin position="1"/>
        <end position="88"/>
    </location>
</feature>
<dbReference type="Gene3D" id="1.10.510.10">
    <property type="entry name" value="Transferase(Phosphotransferase) domain 1"/>
    <property type="match status" value="1"/>
</dbReference>
<organism evidence="10 11">
    <name type="scientific">Meira miltonrushii</name>
    <dbReference type="NCBI Taxonomy" id="1280837"/>
    <lineage>
        <taxon>Eukaryota</taxon>
        <taxon>Fungi</taxon>
        <taxon>Dikarya</taxon>
        <taxon>Basidiomycota</taxon>
        <taxon>Ustilaginomycotina</taxon>
        <taxon>Exobasidiomycetes</taxon>
        <taxon>Exobasidiales</taxon>
        <taxon>Brachybasidiaceae</taxon>
        <taxon>Meira</taxon>
    </lineage>
</organism>
<keyword evidence="3 7" id="KW-0547">Nucleotide-binding</keyword>
<evidence type="ECO:0000256" key="3">
    <source>
        <dbReference type="ARBA" id="ARBA00022741"/>
    </source>
</evidence>
<dbReference type="STRING" id="1280837.A0A316V937"/>
<keyword evidence="11" id="KW-1185">Reference proteome</keyword>
<feature type="region of interest" description="Disordered" evidence="8">
    <location>
        <begin position="160"/>
        <end position="259"/>
    </location>
</feature>
<dbReference type="EMBL" id="KZ819604">
    <property type="protein sequence ID" value="PWN33972.1"/>
    <property type="molecule type" value="Genomic_DNA"/>
</dbReference>
<evidence type="ECO:0000256" key="1">
    <source>
        <dbReference type="ARBA" id="ARBA00022527"/>
    </source>
</evidence>
<proteinExistence type="inferred from homology"/>
<evidence type="ECO:0000313" key="10">
    <source>
        <dbReference type="EMBL" id="PWN33972.1"/>
    </source>
</evidence>
<dbReference type="GeneID" id="37019148"/>
<evidence type="ECO:0000256" key="5">
    <source>
        <dbReference type="ARBA" id="ARBA00022840"/>
    </source>
</evidence>
<feature type="compositionally biased region" description="Polar residues" evidence="8">
    <location>
        <begin position="13"/>
        <end position="22"/>
    </location>
</feature>
<dbReference type="InterPro" id="IPR017441">
    <property type="entry name" value="Protein_kinase_ATP_BS"/>
</dbReference>
<dbReference type="PANTHER" id="PTHR47448">
    <property type="entry name" value="DUAL SPECIFICITY MITOGEN-ACTIVATED PROTEIN KINASE KINASE DSOR1-LIKE PROTEIN"/>
    <property type="match status" value="1"/>
</dbReference>
<dbReference type="Proteomes" id="UP000245771">
    <property type="component" value="Unassembled WGS sequence"/>
</dbReference>
<dbReference type="Gene3D" id="3.30.200.20">
    <property type="entry name" value="Phosphorylase Kinase, domain 1"/>
    <property type="match status" value="1"/>
</dbReference>
<dbReference type="GO" id="GO:0005524">
    <property type="term" value="F:ATP binding"/>
    <property type="evidence" value="ECO:0007669"/>
    <property type="project" value="UniProtKB-UniRule"/>
</dbReference>
<dbReference type="GO" id="GO:0000165">
    <property type="term" value="P:MAPK cascade"/>
    <property type="evidence" value="ECO:0007669"/>
    <property type="project" value="UniProtKB-ARBA"/>
</dbReference>
<feature type="domain" description="Protein kinase" evidence="9">
    <location>
        <begin position="263"/>
        <end position="529"/>
    </location>
</feature>
<evidence type="ECO:0000256" key="4">
    <source>
        <dbReference type="ARBA" id="ARBA00022777"/>
    </source>
</evidence>
<dbReference type="InterPro" id="IPR011009">
    <property type="entry name" value="Kinase-like_dom_sf"/>
</dbReference>
<dbReference type="InParanoid" id="A0A316V937"/>
<dbReference type="AlphaFoldDB" id="A0A316V937"/>
<dbReference type="Pfam" id="PF00069">
    <property type="entry name" value="Pkinase"/>
    <property type="match status" value="1"/>
</dbReference>
<dbReference type="InterPro" id="IPR050915">
    <property type="entry name" value="MAP_kinase_kinase"/>
</dbReference>
<dbReference type="PROSITE" id="PS00108">
    <property type="entry name" value="PROTEIN_KINASE_ST"/>
    <property type="match status" value="1"/>
</dbReference>
<dbReference type="SUPFAM" id="SSF56112">
    <property type="entry name" value="Protein kinase-like (PK-like)"/>
    <property type="match status" value="1"/>
</dbReference>
<keyword evidence="5 7" id="KW-0067">ATP-binding</keyword>
<feature type="compositionally biased region" description="Basic and acidic residues" evidence="8">
    <location>
        <begin position="675"/>
        <end position="692"/>
    </location>
</feature>
<dbReference type="SMART" id="SM00220">
    <property type="entry name" value="S_TKc"/>
    <property type="match status" value="1"/>
</dbReference>
<dbReference type="FunFam" id="3.30.200.20:FF:000040">
    <property type="entry name" value="Dual specificity mitogen-activated protein kinase kinase"/>
    <property type="match status" value="1"/>
</dbReference>
<dbReference type="InterPro" id="IPR000719">
    <property type="entry name" value="Prot_kinase_dom"/>
</dbReference>
<dbReference type="PANTHER" id="PTHR47448:SF5">
    <property type="entry name" value="MITOGEN-ACTIVATED PROTEIN KINASE KINAE MKK2"/>
    <property type="match status" value="1"/>
</dbReference>
<dbReference type="OrthoDB" id="10252354at2759"/>
<dbReference type="PROSITE" id="PS00107">
    <property type="entry name" value="PROTEIN_KINASE_ATP"/>
    <property type="match status" value="1"/>
</dbReference>
<keyword evidence="1" id="KW-0723">Serine/threonine-protein kinase</keyword>
<dbReference type="FunFam" id="1.10.510.10:FF:000263">
    <property type="entry name" value="MAP kinase skh1/pek1"/>
    <property type="match status" value="1"/>
</dbReference>
<evidence type="ECO:0000259" key="9">
    <source>
        <dbReference type="PROSITE" id="PS50011"/>
    </source>
</evidence>
<dbReference type="InterPro" id="IPR008271">
    <property type="entry name" value="Ser/Thr_kinase_AS"/>
</dbReference>
<sequence>MQGNPIRDAGLNSDEQGSQDTVAPSIIPPRKPKKLGMPKLQLPARPSSSSSSNLQPSGSRLAPPPLGLSMQASTSQPSLHLAIPAGNSFGHLNSDADEGYEGSAGNTFNPIGGIGSTTNVTSITTSYPDTVPFASGSQDPYAMANDLRRAIGRISLDEVGNASSDDAESSSRRYSGGERTQYGMSTASTATSGSQSSLRIPGSTTTTTSTGSFTNIANQSNSGSGSSENVSPLHQTDASPELKRRSPGQELEDESELNVKGNLEILDRLGEGASGEVRKARYKPTGTILAIKTISTSPNPAIHRQILRELAFNRTCHSEYITRYYGAYLADEDTSIVICMEFGEAGSLDSIYKRVKQRNGRIGEKILARIAESGLKGLAYLHERKIIHRDIKPSNILVTRDGQIKLCDFGVSGELINSMAGTFTGTSYYMAPERIKGLPYTITSDVWSLGLTVLELASNRFPFPPEGEPPLGPIDLLSYVITMKVPELKDDPAAGVKWTRVFKDFLEHCLEKDGNQRYGPVKMLNHPWMKKAMARVPQPDVGKFVAEVWGWQSPISAISPPSAVSSSVSPSSAPAEPAVNAQGHVVVAENITVPGLGRVASLRKAPSPIVPLASAMKSISDQASNGGGIPIKDETILEEPSHSEAKPQSRPQPNRLAGLSLFSEKGFINSEGIDAEGRTPQDRAKARQREADVGLVGSPTQE</sequence>
<feature type="region of interest" description="Disordered" evidence="8">
    <location>
        <begin position="639"/>
        <end position="702"/>
    </location>
</feature>
<accession>A0A316V937</accession>
<protein>
    <submittedName>
        <fullName evidence="10">Pkinase-domain-containing protein</fullName>
    </submittedName>
</protein>
<evidence type="ECO:0000256" key="2">
    <source>
        <dbReference type="ARBA" id="ARBA00022679"/>
    </source>
</evidence>
<name>A0A316V937_9BASI</name>
<comment type="similarity">
    <text evidence="6">Belongs to the protein kinase superfamily. STE Ser/Thr protein kinase family. MAP kinase kinase subfamily.</text>
</comment>
<feature type="binding site" evidence="7">
    <location>
        <position position="292"/>
    </location>
    <ligand>
        <name>ATP</name>
        <dbReference type="ChEBI" id="CHEBI:30616"/>
    </ligand>
</feature>
<feature type="compositionally biased region" description="Low complexity" evidence="8">
    <location>
        <begin position="172"/>
        <end position="231"/>
    </location>
</feature>
<evidence type="ECO:0000256" key="8">
    <source>
        <dbReference type="SAM" id="MobiDB-lite"/>
    </source>
</evidence>
<gene>
    <name evidence="10" type="ORF">FA14DRAFT_148109</name>
</gene>
<dbReference type="RefSeq" id="XP_025354274.1">
    <property type="nucleotide sequence ID" value="XM_025497367.1"/>
</dbReference>
<dbReference type="GO" id="GO:0004674">
    <property type="term" value="F:protein serine/threonine kinase activity"/>
    <property type="evidence" value="ECO:0007669"/>
    <property type="project" value="UniProtKB-KW"/>
</dbReference>